<comment type="caution">
    <text evidence="1">The sequence shown here is derived from an EMBL/GenBank/DDBJ whole genome shotgun (WGS) entry which is preliminary data.</text>
</comment>
<dbReference type="NCBIfam" id="NF038175">
    <property type="entry name" value="IniB_NTERM"/>
    <property type="match status" value="1"/>
</dbReference>
<dbReference type="InterPro" id="IPR049709">
    <property type="entry name" value="IniB-like_N"/>
</dbReference>
<organism evidence="1 2">
    <name type="scientific">Pseudonocardia hydrocarbonoxydans</name>
    <dbReference type="NCBI Taxonomy" id="76726"/>
    <lineage>
        <taxon>Bacteria</taxon>
        <taxon>Bacillati</taxon>
        <taxon>Actinomycetota</taxon>
        <taxon>Actinomycetes</taxon>
        <taxon>Pseudonocardiales</taxon>
        <taxon>Pseudonocardiaceae</taxon>
        <taxon>Pseudonocardia</taxon>
    </lineage>
</organism>
<dbReference type="RefSeq" id="WP_141279294.1">
    <property type="nucleotide sequence ID" value="NZ_BAAARZ010000053.1"/>
</dbReference>
<sequence>MLSLSSLIDFLLGLLRDEEAQEEFARDPQGVLARHDLAGVTAQDIRDVEPMLADCDGVSYRAPAAADHAGGYAPRGLGGDDDPVRVIQYVTRSHTVEREVVREDGGGSHTTQNIEYKQYTNEFSYTDNSVYVEEGGTYIRDSFNQDNDGVDNKGGIIADSTVVNGDGNTAGNSTEVTVVEDSFNSDESETVVIVDSLNDASDNSTTVTGSGNESTTAVYDSYAVNEPAATAAAVDAEPVPDAVGA</sequence>
<name>A0A4Y3WTT1_9PSEU</name>
<proteinExistence type="predicted"/>
<protein>
    <submittedName>
        <fullName evidence="1">Uncharacterized protein</fullName>
    </submittedName>
</protein>
<dbReference type="Proteomes" id="UP000320338">
    <property type="component" value="Unassembled WGS sequence"/>
</dbReference>
<dbReference type="OrthoDB" id="3683774at2"/>
<dbReference type="AlphaFoldDB" id="A0A4Y3WTT1"/>
<keyword evidence="2" id="KW-1185">Reference proteome</keyword>
<dbReference type="EMBL" id="BJNG01000023">
    <property type="protein sequence ID" value="GEC20756.1"/>
    <property type="molecule type" value="Genomic_DNA"/>
</dbReference>
<reference evidence="1 2" key="1">
    <citation type="submission" date="2019-06" db="EMBL/GenBank/DDBJ databases">
        <title>Whole genome shotgun sequence of Pseudonocardia hydrocarbonoxydans NBRC 14498.</title>
        <authorList>
            <person name="Hosoyama A."/>
            <person name="Uohara A."/>
            <person name="Ohji S."/>
            <person name="Ichikawa N."/>
        </authorList>
    </citation>
    <scope>NUCLEOTIDE SEQUENCE [LARGE SCALE GENOMIC DNA]</scope>
    <source>
        <strain evidence="1 2">NBRC 14498</strain>
    </source>
</reference>
<gene>
    <name evidence="1" type="ORF">PHY01_30390</name>
</gene>
<evidence type="ECO:0000313" key="1">
    <source>
        <dbReference type="EMBL" id="GEC20756.1"/>
    </source>
</evidence>
<evidence type="ECO:0000313" key="2">
    <source>
        <dbReference type="Proteomes" id="UP000320338"/>
    </source>
</evidence>
<accession>A0A4Y3WTT1</accession>